<dbReference type="AlphaFoldDB" id="A0A0C3QYT0"/>
<feature type="compositionally biased region" description="Basic and acidic residues" evidence="1">
    <location>
        <begin position="1"/>
        <end position="23"/>
    </location>
</feature>
<dbReference type="Proteomes" id="UP000054248">
    <property type="component" value="Unassembled WGS sequence"/>
</dbReference>
<reference evidence="3" key="2">
    <citation type="submission" date="2015-01" db="EMBL/GenBank/DDBJ databases">
        <title>Evolutionary Origins and Diversification of the Mycorrhizal Mutualists.</title>
        <authorList>
            <consortium name="DOE Joint Genome Institute"/>
            <consortium name="Mycorrhizal Genomics Consortium"/>
            <person name="Kohler A."/>
            <person name="Kuo A."/>
            <person name="Nagy L.G."/>
            <person name="Floudas D."/>
            <person name="Copeland A."/>
            <person name="Barry K.W."/>
            <person name="Cichocki N."/>
            <person name="Veneault-Fourrey C."/>
            <person name="LaButti K."/>
            <person name="Lindquist E.A."/>
            <person name="Lipzen A."/>
            <person name="Lundell T."/>
            <person name="Morin E."/>
            <person name="Murat C."/>
            <person name="Riley R."/>
            <person name="Ohm R."/>
            <person name="Sun H."/>
            <person name="Tunlid A."/>
            <person name="Henrissat B."/>
            <person name="Grigoriev I.V."/>
            <person name="Hibbett D.S."/>
            <person name="Martin F."/>
        </authorList>
    </citation>
    <scope>NUCLEOTIDE SEQUENCE [LARGE SCALE GENOMIC DNA]</scope>
    <source>
        <strain evidence="3">MUT 4182</strain>
    </source>
</reference>
<dbReference type="HOGENOM" id="CLU_2335172_0_0_1"/>
<name>A0A0C3QYT0_9AGAM</name>
<sequence>MQHEHKSKDQQSPDENKEQDSRKYGRWRLLSRTAKTVRNGNGGGEGMNIDNRMNAVERDPRRMMYRKTVEGRTLGGGEDYSIVEKEEAWNLQGRSGEI</sequence>
<evidence type="ECO:0000313" key="3">
    <source>
        <dbReference type="Proteomes" id="UP000054248"/>
    </source>
</evidence>
<evidence type="ECO:0000256" key="1">
    <source>
        <dbReference type="SAM" id="MobiDB-lite"/>
    </source>
</evidence>
<feature type="region of interest" description="Disordered" evidence="1">
    <location>
        <begin position="1"/>
        <end position="62"/>
    </location>
</feature>
<gene>
    <name evidence="2" type="ORF">M407DRAFT_240405</name>
</gene>
<evidence type="ECO:0000313" key="2">
    <source>
        <dbReference type="EMBL" id="KIO34479.1"/>
    </source>
</evidence>
<protein>
    <submittedName>
        <fullName evidence="2">Uncharacterized protein</fullName>
    </submittedName>
</protein>
<accession>A0A0C3QYT0</accession>
<dbReference type="EMBL" id="KN822942">
    <property type="protein sequence ID" value="KIO34479.1"/>
    <property type="molecule type" value="Genomic_DNA"/>
</dbReference>
<reference evidence="2 3" key="1">
    <citation type="submission" date="2014-04" db="EMBL/GenBank/DDBJ databases">
        <authorList>
            <consortium name="DOE Joint Genome Institute"/>
            <person name="Kuo A."/>
            <person name="Girlanda M."/>
            <person name="Perotto S."/>
            <person name="Kohler A."/>
            <person name="Nagy L.G."/>
            <person name="Floudas D."/>
            <person name="Copeland A."/>
            <person name="Barry K.W."/>
            <person name="Cichocki N."/>
            <person name="Veneault-Fourrey C."/>
            <person name="LaButti K."/>
            <person name="Lindquist E.A."/>
            <person name="Lipzen A."/>
            <person name="Lundell T."/>
            <person name="Morin E."/>
            <person name="Murat C."/>
            <person name="Sun H."/>
            <person name="Tunlid A."/>
            <person name="Henrissat B."/>
            <person name="Grigoriev I.V."/>
            <person name="Hibbett D.S."/>
            <person name="Martin F."/>
            <person name="Nordberg H.P."/>
            <person name="Cantor M.N."/>
            <person name="Hua S.X."/>
        </authorList>
    </citation>
    <scope>NUCLEOTIDE SEQUENCE [LARGE SCALE GENOMIC DNA]</scope>
    <source>
        <strain evidence="2 3">MUT 4182</strain>
    </source>
</reference>
<keyword evidence="3" id="KW-1185">Reference proteome</keyword>
<proteinExistence type="predicted"/>
<organism evidence="2 3">
    <name type="scientific">Tulasnella calospora MUT 4182</name>
    <dbReference type="NCBI Taxonomy" id="1051891"/>
    <lineage>
        <taxon>Eukaryota</taxon>
        <taxon>Fungi</taxon>
        <taxon>Dikarya</taxon>
        <taxon>Basidiomycota</taxon>
        <taxon>Agaricomycotina</taxon>
        <taxon>Agaricomycetes</taxon>
        <taxon>Cantharellales</taxon>
        <taxon>Tulasnellaceae</taxon>
        <taxon>Tulasnella</taxon>
    </lineage>
</organism>